<evidence type="ECO:0000313" key="1">
    <source>
        <dbReference type="EMBL" id="CAE8727831.1"/>
    </source>
</evidence>
<protein>
    <submittedName>
        <fullName evidence="1">Uncharacterized protein</fullName>
    </submittedName>
</protein>
<accession>A0A813LLI7</accession>
<gene>
    <name evidence="1" type="ORF">PGLA2088_LOCUS44929</name>
</gene>
<dbReference type="AlphaFoldDB" id="A0A813LLI7"/>
<reference evidence="1" key="1">
    <citation type="submission" date="2021-02" db="EMBL/GenBank/DDBJ databases">
        <authorList>
            <person name="Dougan E. K."/>
            <person name="Rhodes N."/>
            <person name="Thang M."/>
            <person name="Chan C."/>
        </authorList>
    </citation>
    <scope>NUCLEOTIDE SEQUENCE</scope>
</reference>
<proteinExistence type="predicted"/>
<comment type="caution">
    <text evidence="1">The sequence shown here is derived from an EMBL/GenBank/DDBJ whole genome shotgun (WGS) entry which is preliminary data.</text>
</comment>
<organism evidence="1 2">
    <name type="scientific">Polarella glacialis</name>
    <name type="common">Dinoflagellate</name>
    <dbReference type="NCBI Taxonomy" id="89957"/>
    <lineage>
        <taxon>Eukaryota</taxon>
        <taxon>Sar</taxon>
        <taxon>Alveolata</taxon>
        <taxon>Dinophyceae</taxon>
        <taxon>Suessiales</taxon>
        <taxon>Suessiaceae</taxon>
        <taxon>Polarella</taxon>
    </lineage>
</organism>
<feature type="non-terminal residue" evidence="1">
    <location>
        <position position="1"/>
    </location>
</feature>
<dbReference type="EMBL" id="CAJNNW010035452">
    <property type="protein sequence ID" value="CAE8727831.1"/>
    <property type="molecule type" value="Genomic_DNA"/>
</dbReference>
<sequence length="210" mass="23363">MGNGPCAGNRKSEMMTDAAGTPYEAKISDSVYNRDSLFNGNYKVEMGYVGDASSWLPQKPMPIDSATQLRRNLGTATGSRLGKERPKKLACLAPRSPSKVSLTTDIAAIAQLTLRKVIDSSLGDSEVKDQMFALREILDQNGPRGVTPLSDRLQSLRRWAPHLDQWRLMAFLVIRFATDDDRKTEFYNKVDAELELPLDILDDLQGEAKE</sequence>
<name>A0A813LLI7_POLGL</name>
<dbReference type="Proteomes" id="UP000626109">
    <property type="component" value="Unassembled WGS sequence"/>
</dbReference>
<evidence type="ECO:0000313" key="2">
    <source>
        <dbReference type="Proteomes" id="UP000626109"/>
    </source>
</evidence>